<organism evidence="1 2">
    <name type="scientific">Mucilaginibacter agri</name>
    <dbReference type="NCBI Taxonomy" id="2695265"/>
    <lineage>
        <taxon>Bacteria</taxon>
        <taxon>Pseudomonadati</taxon>
        <taxon>Bacteroidota</taxon>
        <taxon>Sphingobacteriia</taxon>
        <taxon>Sphingobacteriales</taxon>
        <taxon>Sphingobacteriaceae</taxon>
        <taxon>Mucilaginibacter</taxon>
    </lineage>
</organism>
<protein>
    <recommendedName>
        <fullName evidence="3">Fimbrillin-A associated anchor protein Mfa1 and Mfa2</fullName>
    </recommendedName>
</protein>
<evidence type="ECO:0008006" key="3">
    <source>
        <dbReference type="Google" id="ProtNLM"/>
    </source>
</evidence>
<proteinExistence type="predicted"/>
<dbReference type="AlphaFoldDB" id="A0A965ZJF2"/>
<sequence>MKTNLSLLMIIAVALFSCKKDKSVTPEKQPSTIAVTKYPVSFSASAFSSQTSAFGTKAVNGVKKTQALKDQISFLQYYVTRIDSPGIIIKTVIQKSTDANFGTIRDTLPNGNYRIVFLGTETKDIDVAAYNNSYEDNPESLWPLYVFDDIPGSYPLSPSSMGDVFLKVLTLTVTTRTNTDIVMDRLVGKINVVIQDAIPANVTRIECRERLPRGYDIISNKVFSTGNGVPLITFFHNVVPSDIGTKGFTFSTTCFPTGANIELFGFDAAGNVLFDRYVSDNEPVKANTTLTFSGTLFDNSSITNITTNPVWGPATTLPFTDY</sequence>
<reference evidence="1" key="2">
    <citation type="submission" date="2020-10" db="EMBL/GenBank/DDBJ databases">
        <title>Mucilaginibacter sp. nov., isolated from soil.</title>
        <authorList>
            <person name="Jeon C.O."/>
        </authorList>
    </citation>
    <scope>NUCLEOTIDE SEQUENCE</scope>
    <source>
        <strain evidence="1">R11</strain>
    </source>
</reference>
<dbReference type="Proteomes" id="UP000638732">
    <property type="component" value="Unassembled WGS sequence"/>
</dbReference>
<name>A0A965ZJF2_9SPHI</name>
<gene>
    <name evidence="1" type="ORF">GSY63_23040</name>
</gene>
<dbReference type="PROSITE" id="PS51257">
    <property type="entry name" value="PROKAR_LIPOPROTEIN"/>
    <property type="match status" value="1"/>
</dbReference>
<evidence type="ECO:0000313" key="2">
    <source>
        <dbReference type="Proteomes" id="UP000638732"/>
    </source>
</evidence>
<accession>A0A965ZJF2</accession>
<keyword evidence="2" id="KW-1185">Reference proteome</keyword>
<evidence type="ECO:0000313" key="1">
    <source>
        <dbReference type="EMBL" id="NCD72258.1"/>
    </source>
</evidence>
<comment type="caution">
    <text evidence="1">The sequence shown here is derived from an EMBL/GenBank/DDBJ whole genome shotgun (WGS) entry which is preliminary data.</text>
</comment>
<dbReference type="RefSeq" id="WP_166588210.1">
    <property type="nucleotide sequence ID" value="NZ_WWEO01000045.1"/>
</dbReference>
<reference evidence="1" key="1">
    <citation type="submission" date="2020-01" db="EMBL/GenBank/DDBJ databases">
        <authorList>
            <person name="Seo Y.L."/>
        </authorList>
    </citation>
    <scope>NUCLEOTIDE SEQUENCE</scope>
    <source>
        <strain evidence="1">R11</strain>
    </source>
</reference>
<dbReference type="EMBL" id="WWEO01000045">
    <property type="protein sequence ID" value="NCD72258.1"/>
    <property type="molecule type" value="Genomic_DNA"/>
</dbReference>